<sequence>MAQLTYNGLTQPSPPRHFLDMVRCILRTGYSDPIIHNNINELINQNSGGIRGFSRTFDRPLSNLRIYCDEDPTLKSVAAGLTSGPARWVLVPDIDVDADPNSGRPDERKGWYDRINYVRGGKPMPFCWNTPRQQARTNSLTVENVPGENPAIDNHGETVDRF</sequence>
<evidence type="ECO:0000313" key="2">
    <source>
        <dbReference type="Proteomes" id="UP001186974"/>
    </source>
</evidence>
<keyword evidence="2" id="KW-1185">Reference proteome</keyword>
<comment type="caution">
    <text evidence="1">The sequence shown here is derived from an EMBL/GenBank/DDBJ whole genome shotgun (WGS) entry which is preliminary data.</text>
</comment>
<organism evidence="1 2">
    <name type="scientific">Coniosporium uncinatum</name>
    <dbReference type="NCBI Taxonomy" id="93489"/>
    <lineage>
        <taxon>Eukaryota</taxon>
        <taxon>Fungi</taxon>
        <taxon>Dikarya</taxon>
        <taxon>Ascomycota</taxon>
        <taxon>Pezizomycotina</taxon>
        <taxon>Dothideomycetes</taxon>
        <taxon>Dothideomycetes incertae sedis</taxon>
        <taxon>Coniosporium</taxon>
    </lineage>
</organism>
<dbReference type="Proteomes" id="UP001186974">
    <property type="component" value="Unassembled WGS sequence"/>
</dbReference>
<dbReference type="EMBL" id="JAWDJW010000417">
    <property type="protein sequence ID" value="KAK3080753.1"/>
    <property type="molecule type" value="Genomic_DNA"/>
</dbReference>
<gene>
    <name evidence="1" type="ORF">LTS18_013476</name>
</gene>
<accession>A0ACC3DVM7</accession>
<name>A0ACC3DVM7_9PEZI</name>
<evidence type="ECO:0000313" key="1">
    <source>
        <dbReference type="EMBL" id="KAK3080753.1"/>
    </source>
</evidence>
<protein>
    <submittedName>
        <fullName evidence="1">Uncharacterized protein</fullName>
    </submittedName>
</protein>
<proteinExistence type="predicted"/>
<reference evidence="1" key="1">
    <citation type="submission" date="2024-09" db="EMBL/GenBank/DDBJ databases">
        <title>Black Yeasts Isolated from many extreme environments.</title>
        <authorList>
            <person name="Coleine C."/>
            <person name="Stajich J.E."/>
            <person name="Selbmann L."/>
        </authorList>
    </citation>
    <scope>NUCLEOTIDE SEQUENCE</scope>
    <source>
        <strain evidence="1">CCFEE 5737</strain>
    </source>
</reference>